<gene>
    <name evidence="1" type="ORF">VNO78_03278</name>
</gene>
<evidence type="ECO:0000313" key="2">
    <source>
        <dbReference type="Proteomes" id="UP001386955"/>
    </source>
</evidence>
<sequence length="92" mass="10470">MGLTMMVVHDLESTRFQLTVVCNSRIGSVVVEAGWSKIGLQRKKVANEGSLKWLKAHIASQLAFQQALRSHNLDCRAWRVEDENVKLSYWAK</sequence>
<organism evidence="1 2">
    <name type="scientific">Psophocarpus tetragonolobus</name>
    <name type="common">Winged bean</name>
    <name type="synonym">Dolichos tetragonolobus</name>
    <dbReference type="NCBI Taxonomy" id="3891"/>
    <lineage>
        <taxon>Eukaryota</taxon>
        <taxon>Viridiplantae</taxon>
        <taxon>Streptophyta</taxon>
        <taxon>Embryophyta</taxon>
        <taxon>Tracheophyta</taxon>
        <taxon>Spermatophyta</taxon>
        <taxon>Magnoliopsida</taxon>
        <taxon>eudicotyledons</taxon>
        <taxon>Gunneridae</taxon>
        <taxon>Pentapetalae</taxon>
        <taxon>rosids</taxon>
        <taxon>fabids</taxon>
        <taxon>Fabales</taxon>
        <taxon>Fabaceae</taxon>
        <taxon>Papilionoideae</taxon>
        <taxon>50 kb inversion clade</taxon>
        <taxon>NPAAA clade</taxon>
        <taxon>indigoferoid/millettioid clade</taxon>
        <taxon>Phaseoleae</taxon>
        <taxon>Psophocarpus</taxon>
    </lineage>
</organism>
<proteinExistence type="predicted"/>
<accession>A0AAN9T1X4</accession>
<dbReference type="AlphaFoldDB" id="A0AAN9T1X4"/>
<comment type="caution">
    <text evidence="1">The sequence shown here is derived from an EMBL/GenBank/DDBJ whole genome shotgun (WGS) entry which is preliminary data.</text>
</comment>
<reference evidence="1 2" key="1">
    <citation type="submission" date="2024-01" db="EMBL/GenBank/DDBJ databases">
        <title>The genomes of 5 underutilized Papilionoideae crops provide insights into root nodulation and disease resistanc.</title>
        <authorList>
            <person name="Jiang F."/>
        </authorList>
    </citation>
    <scope>NUCLEOTIDE SEQUENCE [LARGE SCALE GENOMIC DNA]</scope>
    <source>
        <strain evidence="1">DUOXIRENSHENG_FW03</strain>
        <tissue evidence="1">Leaves</tissue>
    </source>
</reference>
<name>A0AAN9T1X4_PSOTE</name>
<evidence type="ECO:0000313" key="1">
    <source>
        <dbReference type="EMBL" id="KAK7411835.1"/>
    </source>
</evidence>
<protein>
    <submittedName>
        <fullName evidence="1">Uncharacterized protein</fullName>
    </submittedName>
</protein>
<dbReference type="Proteomes" id="UP001386955">
    <property type="component" value="Unassembled WGS sequence"/>
</dbReference>
<dbReference type="EMBL" id="JAYMYS010000001">
    <property type="protein sequence ID" value="KAK7411835.1"/>
    <property type="molecule type" value="Genomic_DNA"/>
</dbReference>
<keyword evidence="2" id="KW-1185">Reference proteome</keyword>